<dbReference type="InterPro" id="IPR054296">
    <property type="entry name" value="DUF7032"/>
</dbReference>
<dbReference type="InterPro" id="IPR011989">
    <property type="entry name" value="ARM-like"/>
</dbReference>
<dbReference type="EMBL" id="GDJX01008210">
    <property type="protein sequence ID" value="JAT59726.1"/>
    <property type="molecule type" value="Transcribed_RNA"/>
</dbReference>
<feature type="repeat" description="ARM" evidence="1">
    <location>
        <begin position="293"/>
        <end position="337"/>
    </location>
</feature>
<proteinExistence type="predicted"/>
<dbReference type="Gene3D" id="1.25.10.10">
    <property type="entry name" value="Leucine-rich Repeat Variant"/>
    <property type="match status" value="2"/>
</dbReference>
<feature type="repeat" description="ARM" evidence="1">
    <location>
        <begin position="252"/>
        <end position="294"/>
    </location>
</feature>
<dbReference type="PROSITE" id="PS50176">
    <property type="entry name" value="ARM_REPEAT"/>
    <property type="match status" value="2"/>
</dbReference>
<feature type="region of interest" description="Disordered" evidence="2">
    <location>
        <begin position="1"/>
        <end position="28"/>
    </location>
</feature>
<dbReference type="InterPro" id="IPR016024">
    <property type="entry name" value="ARM-type_fold"/>
</dbReference>
<dbReference type="Pfam" id="PF13513">
    <property type="entry name" value="HEAT_EZ"/>
    <property type="match status" value="1"/>
</dbReference>
<protein>
    <submittedName>
        <fullName evidence="4">Vacuolar protein 8</fullName>
    </submittedName>
</protein>
<gene>
    <name evidence="4" type="primary">VAC8_6</name>
    <name evidence="4" type="ORF">g.72007</name>
</gene>
<dbReference type="AlphaFoldDB" id="A0A1D1YYP6"/>
<evidence type="ECO:0000259" key="3">
    <source>
        <dbReference type="Pfam" id="PF23005"/>
    </source>
</evidence>
<dbReference type="PANTHER" id="PTHR46043:SF5">
    <property type="entry name" value="ARM REPEAT SUPERFAMILY PROTEIN"/>
    <property type="match status" value="1"/>
</dbReference>
<evidence type="ECO:0000313" key="4">
    <source>
        <dbReference type="EMBL" id="JAT59726.1"/>
    </source>
</evidence>
<organism evidence="4">
    <name type="scientific">Anthurium amnicola</name>
    <dbReference type="NCBI Taxonomy" id="1678845"/>
    <lineage>
        <taxon>Eukaryota</taxon>
        <taxon>Viridiplantae</taxon>
        <taxon>Streptophyta</taxon>
        <taxon>Embryophyta</taxon>
        <taxon>Tracheophyta</taxon>
        <taxon>Spermatophyta</taxon>
        <taxon>Magnoliopsida</taxon>
        <taxon>Liliopsida</taxon>
        <taxon>Araceae</taxon>
        <taxon>Pothoideae</taxon>
        <taxon>Potheae</taxon>
        <taxon>Anthurium</taxon>
    </lineage>
</organism>
<feature type="domain" description="DUF7032" evidence="3">
    <location>
        <begin position="30"/>
        <end position="144"/>
    </location>
</feature>
<dbReference type="PANTHER" id="PTHR46043">
    <property type="entry name" value="ARM REPEAT SUPERFAMILY PROTEIN"/>
    <property type="match status" value="1"/>
</dbReference>
<dbReference type="InterPro" id="IPR000225">
    <property type="entry name" value="Armadillo"/>
</dbReference>
<dbReference type="SUPFAM" id="SSF48371">
    <property type="entry name" value="ARM repeat"/>
    <property type="match status" value="1"/>
</dbReference>
<dbReference type="Pfam" id="PF23005">
    <property type="entry name" value="DUF7032"/>
    <property type="match status" value="1"/>
</dbReference>
<name>A0A1D1YYP6_9ARAE</name>
<sequence>MGGGAAAEGEEEVPSAGPPPHSAGESELRQVAAHVDTLISSSYSIKSFPGKWQSIRNKLAKLSSGLAAAAAGGAASPGSGDVPALSELLQGINSTVDKAVALAGACADQSYAGGKLLMRSNLDLVASRLELHARSLEQVYASGVLTHARAIVLSKPGAGASRDDMRLYVKDLLSRVKVGGPGMAASALLALNEVLREDDKYVRVAAAETPELVGLLVGLLEAGDRVVQEEATEAVSVLAGFDSYRPSLVLAGAVAALIRVLENGTGSGKRRAAGALRKLTENADNAWSVSAHGGVTALLKLCGDPGSGGELVGSAGGVLRNLAGVGEIRRFMVEQGAVPVFVKLSGAKEEATAIQAMEFLQAIAGDDPNVKARVAREGGMESLLRALDPNTPSSSKAREVALRAVEALCFSPASSVSALIGAGFLGRVLFFLRHGETSVQESALKAASRLCAVSEATRRAMGDAGFVPELVGMLEAKSPEVRATAAEALSRMVSVQRNQKRLLQEEHGVDRLLQLLCQEDEEKTAMAAARKHLLSTLAAIADSSSGRRRIAASGYVSNLEKLAEADVAEAKKIIKKLSSNRFLNMLSAIWNS</sequence>
<reference evidence="4" key="1">
    <citation type="submission" date="2015-07" db="EMBL/GenBank/DDBJ databases">
        <title>Transcriptome Assembly of Anthurium amnicola.</title>
        <authorList>
            <person name="Suzuki J."/>
        </authorList>
    </citation>
    <scope>NUCLEOTIDE SEQUENCE</scope>
</reference>
<evidence type="ECO:0000256" key="2">
    <source>
        <dbReference type="SAM" id="MobiDB-lite"/>
    </source>
</evidence>
<evidence type="ECO:0000256" key="1">
    <source>
        <dbReference type="PROSITE-ProRule" id="PRU00259"/>
    </source>
</evidence>
<dbReference type="SMART" id="SM00185">
    <property type="entry name" value="ARM"/>
    <property type="match status" value="7"/>
</dbReference>
<accession>A0A1D1YYP6</accession>